<dbReference type="FunFam" id="1.10.238.10:FF:000089">
    <property type="entry name" value="calmodulin-like protein 3"/>
    <property type="match status" value="1"/>
</dbReference>
<dbReference type="InterPro" id="IPR002048">
    <property type="entry name" value="EF_hand_dom"/>
</dbReference>
<reference evidence="6 7" key="1">
    <citation type="submission" date="2020-10" db="EMBL/GenBank/DDBJ databases">
        <title>The Coptis chinensis genome and diversification of protoberbering-type alkaloids.</title>
        <authorList>
            <person name="Wang B."/>
            <person name="Shu S."/>
            <person name="Song C."/>
            <person name="Liu Y."/>
        </authorList>
    </citation>
    <scope>NUCLEOTIDE SEQUENCE [LARGE SCALE GENOMIC DNA]</scope>
    <source>
        <strain evidence="6">HL-2020</strain>
        <tissue evidence="6">Leaf</tissue>
    </source>
</reference>
<proteinExistence type="predicted"/>
<evidence type="ECO:0000256" key="1">
    <source>
        <dbReference type="ARBA" id="ARBA00003291"/>
    </source>
</evidence>
<dbReference type="SUPFAM" id="SSF47473">
    <property type="entry name" value="EF-hand"/>
    <property type="match status" value="1"/>
</dbReference>
<dbReference type="CDD" id="cd00051">
    <property type="entry name" value="EFh"/>
    <property type="match status" value="2"/>
</dbReference>
<sequence length="193" mass="21686">MGIRSFLAKKKKKLKSLSSNTQNVQNPLLFQQTQVEELKHVFNMFDVNGDGKISKSELGSMMKSLGHIATEEEVEDMIKEVDSDGDGYIDLNEFIELNTEGVDSNKVLDDLKNAFLVYDVDRNGSISPDELQKVYKSLGEKVSIEECRTMISLVDVDGDGLVNFEEFKVMMMGNFNNESTAEIARRSNVLVET</sequence>
<dbReference type="PROSITE" id="PS50222">
    <property type="entry name" value="EF_HAND_2"/>
    <property type="match status" value="4"/>
</dbReference>
<gene>
    <name evidence="6" type="ORF">IFM89_028996</name>
</gene>
<dbReference type="Gene3D" id="1.10.238.10">
    <property type="entry name" value="EF-hand"/>
    <property type="match status" value="2"/>
</dbReference>
<name>A0A835IC56_9MAGN</name>
<protein>
    <recommendedName>
        <fullName evidence="5">EF-hand domain-containing protein</fullName>
    </recommendedName>
</protein>
<evidence type="ECO:0000256" key="3">
    <source>
        <dbReference type="ARBA" id="ARBA00022737"/>
    </source>
</evidence>
<dbReference type="SMART" id="SM00054">
    <property type="entry name" value="EFh"/>
    <property type="match status" value="4"/>
</dbReference>
<dbReference type="OrthoDB" id="26525at2759"/>
<accession>A0A835IC56</accession>
<keyword evidence="2" id="KW-0479">Metal-binding</keyword>
<evidence type="ECO:0000313" key="6">
    <source>
        <dbReference type="EMBL" id="KAF9616220.1"/>
    </source>
</evidence>
<dbReference type="FunFam" id="1.10.238.10:FF:000336">
    <property type="entry name" value="HLH domain-containing protein"/>
    <property type="match status" value="1"/>
</dbReference>
<dbReference type="GO" id="GO:0005509">
    <property type="term" value="F:calcium ion binding"/>
    <property type="evidence" value="ECO:0007669"/>
    <property type="project" value="InterPro"/>
</dbReference>
<keyword evidence="4" id="KW-0106">Calcium</keyword>
<keyword evidence="3" id="KW-0677">Repeat</keyword>
<keyword evidence="7" id="KW-1185">Reference proteome</keyword>
<feature type="domain" description="EF-hand" evidence="5">
    <location>
        <begin position="106"/>
        <end position="141"/>
    </location>
</feature>
<feature type="domain" description="EF-hand" evidence="5">
    <location>
        <begin position="69"/>
        <end position="104"/>
    </location>
</feature>
<dbReference type="InterPro" id="IPR039647">
    <property type="entry name" value="EF_hand_pair_protein_CML-like"/>
</dbReference>
<dbReference type="PANTHER" id="PTHR10891">
    <property type="entry name" value="EF-HAND CALCIUM-BINDING DOMAIN CONTAINING PROTEIN"/>
    <property type="match status" value="1"/>
</dbReference>
<dbReference type="InterPro" id="IPR018247">
    <property type="entry name" value="EF_Hand_1_Ca_BS"/>
</dbReference>
<dbReference type="Proteomes" id="UP000631114">
    <property type="component" value="Unassembled WGS sequence"/>
</dbReference>
<evidence type="ECO:0000313" key="7">
    <source>
        <dbReference type="Proteomes" id="UP000631114"/>
    </source>
</evidence>
<feature type="domain" description="EF-hand" evidence="5">
    <location>
        <begin position="142"/>
        <end position="177"/>
    </location>
</feature>
<dbReference type="EMBL" id="JADFTS010000003">
    <property type="protein sequence ID" value="KAF9616220.1"/>
    <property type="molecule type" value="Genomic_DNA"/>
</dbReference>
<organism evidence="6 7">
    <name type="scientific">Coptis chinensis</name>
    <dbReference type="NCBI Taxonomy" id="261450"/>
    <lineage>
        <taxon>Eukaryota</taxon>
        <taxon>Viridiplantae</taxon>
        <taxon>Streptophyta</taxon>
        <taxon>Embryophyta</taxon>
        <taxon>Tracheophyta</taxon>
        <taxon>Spermatophyta</taxon>
        <taxon>Magnoliopsida</taxon>
        <taxon>Ranunculales</taxon>
        <taxon>Ranunculaceae</taxon>
        <taxon>Coptidoideae</taxon>
        <taxon>Coptis</taxon>
    </lineage>
</organism>
<evidence type="ECO:0000256" key="2">
    <source>
        <dbReference type="ARBA" id="ARBA00022723"/>
    </source>
</evidence>
<evidence type="ECO:0000256" key="4">
    <source>
        <dbReference type="ARBA" id="ARBA00022837"/>
    </source>
</evidence>
<dbReference type="Pfam" id="PF13499">
    <property type="entry name" value="EF-hand_7"/>
    <property type="match status" value="2"/>
</dbReference>
<comment type="function">
    <text evidence="1">Potential calcium sensor.</text>
</comment>
<dbReference type="InterPro" id="IPR011992">
    <property type="entry name" value="EF-hand-dom_pair"/>
</dbReference>
<dbReference type="AlphaFoldDB" id="A0A835IC56"/>
<comment type="caution">
    <text evidence="6">The sequence shown here is derived from an EMBL/GenBank/DDBJ whole genome shotgun (WGS) entry which is preliminary data.</text>
</comment>
<evidence type="ECO:0000259" key="5">
    <source>
        <dbReference type="PROSITE" id="PS50222"/>
    </source>
</evidence>
<feature type="domain" description="EF-hand" evidence="5">
    <location>
        <begin position="33"/>
        <end position="68"/>
    </location>
</feature>
<dbReference type="PROSITE" id="PS00018">
    <property type="entry name" value="EF_HAND_1"/>
    <property type="match status" value="4"/>
</dbReference>